<dbReference type="SUPFAM" id="SSF56112">
    <property type="entry name" value="Protein kinase-like (PK-like)"/>
    <property type="match status" value="1"/>
</dbReference>
<evidence type="ECO:0000313" key="8">
    <source>
        <dbReference type="Proteomes" id="UP000294933"/>
    </source>
</evidence>
<keyword evidence="3" id="KW-0547">Nucleotide-binding</keyword>
<dbReference type="OrthoDB" id="5979581at2759"/>
<dbReference type="Gene3D" id="3.30.200.20">
    <property type="entry name" value="Phosphorylase Kinase, domain 1"/>
    <property type="match status" value="1"/>
</dbReference>
<dbReference type="PANTHER" id="PTHR45646:SF11">
    <property type="entry name" value="SERINE_THREONINE-PROTEIN KINASE DOA"/>
    <property type="match status" value="1"/>
</dbReference>
<evidence type="ECO:0000259" key="6">
    <source>
        <dbReference type="PROSITE" id="PS50011"/>
    </source>
</evidence>
<dbReference type="AlphaFoldDB" id="A0A4Y7Q674"/>
<dbReference type="EMBL" id="ML170173">
    <property type="protein sequence ID" value="TDL22816.1"/>
    <property type="molecule type" value="Genomic_DNA"/>
</dbReference>
<evidence type="ECO:0000256" key="5">
    <source>
        <dbReference type="ARBA" id="ARBA00022840"/>
    </source>
</evidence>
<proteinExistence type="predicted"/>
<feature type="domain" description="Protein kinase" evidence="6">
    <location>
        <begin position="63"/>
        <end position="454"/>
    </location>
</feature>
<keyword evidence="2" id="KW-0808">Transferase</keyword>
<dbReference type="InterPro" id="IPR011009">
    <property type="entry name" value="Kinase-like_dom_sf"/>
</dbReference>
<evidence type="ECO:0000256" key="4">
    <source>
        <dbReference type="ARBA" id="ARBA00022777"/>
    </source>
</evidence>
<dbReference type="GO" id="GO:0005524">
    <property type="term" value="F:ATP binding"/>
    <property type="evidence" value="ECO:0007669"/>
    <property type="project" value="UniProtKB-KW"/>
</dbReference>
<protein>
    <submittedName>
        <fullName evidence="7">Kinase-like protein</fullName>
    </submittedName>
</protein>
<dbReference type="VEuPathDB" id="FungiDB:BD410DRAFT_199687"/>
<sequence>MFQLCRTNIPVLSYRCVRHCSTPTIAQTRYRYPSLDDVENLENYRPGGFHPVSIGDLFAGGRYKVLHKLGNGGSSTVWLAQDQHRREQLRSLVTLKVMSAEESSKDLAGKIAAKYTPQEVNKFSGSLNHPGKNLLVIMDHFLHQGPNGYHLCLISPFAGPSMAESPGRVSGSKRLRGDLARKVTKQLAAAVELLHSARVIHGDLTPSNVLCQVSDAAHKYDVYQTFGNPETEEVVTIDDSPPGPHAPSQIVAPIDFSRLSHSLLKEDIFLIDFGQSFFADRPPPDNIPATPLQYLSPEAFFDLKLSFASDVWALACTIFEIRAGSPLFDPFFSSGTVILKQVVETLGRFPDPRWSAWEERLVWFDEAGAPKPDDEEEEEETLLPAVQSSLHHKLSEIGEQDDAPHAYEGKMIEEVGTHLDEAEVNLLADLLEKMLRYNPQDRISMSEVVQHPWFAYNNDSGPCLH</sequence>
<organism evidence="7 8">
    <name type="scientific">Rickenella mellea</name>
    <dbReference type="NCBI Taxonomy" id="50990"/>
    <lineage>
        <taxon>Eukaryota</taxon>
        <taxon>Fungi</taxon>
        <taxon>Dikarya</taxon>
        <taxon>Basidiomycota</taxon>
        <taxon>Agaricomycotina</taxon>
        <taxon>Agaricomycetes</taxon>
        <taxon>Hymenochaetales</taxon>
        <taxon>Rickenellaceae</taxon>
        <taxon>Rickenella</taxon>
    </lineage>
</organism>
<dbReference type="InterPro" id="IPR051175">
    <property type="entry name" value="CLK_kinases"/>
</dbReference>
<evidence type="ECO:0000313" key="7">
    <source>
        <dbReference type="EMBL" id="TDL22816.1"/>
    </source>
</evidence>
<dbReference type="GO" id="GO:0004674">
    <property type="term" value="F:protein serine/threonine kinase activity"/>
    <property type="evidence" value="ECO:0007669"/>
    <property type="project" value="UniProtKB-KW"/>
</dbReference>
<keyword evidence="4 7" id="KW-0418">Kinase</keyword>
<accession>A0A4Y7Q674</accession>
<dbReference type="STRING" id="50990.A0A4Y7Q674"/>
<keyword evidence="1" id="KW-0723">Serine/threonine-protein kinase</keyword>
<evidence type="ECO:0000256" key="2">
    <source>
        <dbReference type="ARBA" id="ARBA00022679"/>
    </source>
</evidence>
<keyword evidence="8" id="KW-1185">Reference proteome</keyword>
<evidence type="ECO:0000256" key="3">
    <source>
        <dbReference type="ARBA" id="ARBA00022741"/>
    </source>
</evidence>
<dbReference type="InterPro" id="IPR000719">
    <property type="entry name" value="Prot_kinase_dom"/>
</dbReference>
<keyword evidence="5" id="KW-0067">ATP-binding</keyword>
<dbReference type="Proteomes" id="UP000294933">
    <property type="component" value="Unassembled WGS sequence"/>
</dbReference>
<gene>
    <name evidence="7" type="ORF">BD410DRAFT_199687</name>
</gene>
<name>A0A4Y7Q674_9AGAM</name>
<dbReference type="PANTHER" id="PTHR45646">
    <property type="entry name" value="SERINE/THREONINE-PROTEIN KINASE DOA-RELATED"/>
    <property type="match status" value="1"/>
</dbReference>
<dbReference type="Gene3D" id="1.10.510.10">
    <property type="entry name" value="Transferase(Phosphotransferase) domain 1"/>
    <property type="match status" value="1"/>
</dbReference>
<dbReference type="Pfam" id="PF00069">
    <property type="entry name" value="Pkinase"/>
    <property type="match status" value="2"/>
</dbReference>
<dbReference type="SMART" id="SM00220">
    <property type="entry name" value="S_TKc"/>
    <property type="match status" value="1"/>
</dbReference>
<dbReference type="PROSITE" id="PS50011">
    <property type="entry name" value="PROTEIN_KINASE_DOM"/>
    <property type="match status" value="1"/>
</dbReference>
<reference evidence="7 8" key="1">
    <citation type="submission" date="2018-06" db="EMBL/GenBank/DDBJ databases">
        <title>A transcriptomic atlas of mushroom development highlights an independent origin of complex multicellularity.</title>
        <authorList>
            <consortium name="DOE Joint Genome Institute"/>
            <person name="Krizsan K."/>
            <person name="Almasi E."/>
            <person name="Merenyi Z."/>
            <person name="Sahu N."/>
            <person name="Viragh M."/>
            <person name="Koszo T."/>
            <person name="Mondo S."/>
            <person name="Kiss B."/>
            <person name="Balint B."/>
            <person name="Kues U."/>
            <person name="Barry K."/>
            <person name="Hegedus J.C."/>
            <person name="Henrissat B."/>
            <person name="Johnson J."/>
            <person name="Lipzen A."/>
            <person name="Ohm R."/>
            <person name="Nagy I."/>
            <person name="Pangilinan J."/>
            <person name="Yan J."/>
            <person name="Xiong Y."/>
            <person name="Grigoriev I.V."/>
            <person name="Hibbett D.S."/>
            <person name="Nagy L.G."/>
        </authorList>
    </citation>
    <scope>NUCLEOTIDE SEQUENCE [LARGE SCALE GENOMIC DNA]</scope>
    <source>
        <strain evidence="7 8">SZMC22713</strain>
    </source>
</reference>
<dbReference type="GO" id="GO:0005634">
    <property type="term" value="C:nucleus"/>
    <property type="evidence" value="ECO:0007669"/>
    <property type="project" value="TreeGrafter"/>
</dbReference>
<dbReference type="GO" id="GO:0043484">
    <property type="term" value="P:regulation of RNA splicing"/>
    <property type="evidence" value="ECO:0007669"/>
    <property type="project" value="TreeGrafter"/>
</dbReference>
<evidence type="ECO:0000256" key="1">
    <source>
        <dbReference type="ARBA" id="ARBA00022527"/>
    </source>
</evidence>